<dbReference type="OrthoDB" id="851057at2"/>
<reference evidence="2" key="1">
    <citation type="submission" date="2017-05" db="EMBL/GenBank/DDBJ databases">
        <authorList>
            <person name="Ray J."/>
            <person name="Price M."/>
            <person name="Deutschbauer A."/>
        </authorList>
    </citation>
    <scope>NUCLEOTIDE SEQUENCE [LARGE SCALE GENOMIC DNA]</scope>
    <source>
        <strain evidence="2">DSM 19842</strain>
    </source>
</reference>
<evidence type="ECO:0000313" key="1">
    <source>
        <dbReference type="EMBL" id="ARS35244.1"/>
    </source>
</evidence>
<sequence length="148" mass="17607">MVIFENPYAIISYQEQAEFLQISWLRKPSAKLLAEIYLHALEFVATHTKLKLFCTDQTQIGPLEREQENWLIQEYYPKVYQIIQDDIHAAIVFSERHFNAIVMNYQVPVSLPHQRFIQFNYFTQLQEALHWLEDVKKGQEMVVLPPKP</sequence>
<protein>
    <recommendedName>
        <fullName evidence="3">STAS/SEC14 domain-containing protein</fullName>
    </recommendedName>
</protein>
<keyword evidence="2" id="KW-1185">Reference proteome</keyword>
<proteinExistence type="predicted"/>
<gene>
    <name evidence="1" type="ORF">CA264_07205</name>
</gene>
<accession>A0A1X9YQX2</accession>
<evidence type="ECO:0008006" key="3">
    <source>
        <dbReference type="Google" id="ProtNLM"/>
    </source>
</evidence>
<dbReference type="AlphaFoldDB" id="A0A1X9YQX2"/>
<dbReference type="KEGG" id="pact:CA264_07205"/>
<organism evidence="1 2">
    <name type="scientific">Pontibacter actiniarum</name>
    <dbReference type="NCBI Taxonomy" id="323450"/>
    <lineage>
        <taxon>Bacteria</taxon>
        <taxon>Pseudomonadati</taxon>
        <taxon>Bacteroidota</taxon>
        <taxon>Cytophagia</taxon>
        <taxon>Cytophagales</taxon>
        <taxon>Hymenobacteraceae</taxon>
        <taxon>Pontibacter</taxon>
    </lineage>
</organism>
<dbReference type="Proteomes" id="UP000266292">
    <property type="component" value="Chromosome"/>
</dbReference>
<dbReference type="RefSeq" id="WP_025605888.1">
    <property type="nucleotide sequence ID" value="NZ_CP021235.1"/>
</dbReference>
<evidence type="ECO:0000313" key="2">
    <source>
        <dbReference type="Proteomes" id="UP000266292"/>
    </source>
</evidence>
<dbReference type="EMBL" id="CP021235">
    <property type="protein sequence ID" value="ARS35244.1"/>
    <property type="molecule type" value="Genomic_DNA"/>
</dbReference>
<name>A0A1X9YQX2_9BACT</name>